<dbReference type="SMART" id="SM00530">
    <property type="entry name" value="HTH_XRE"/>
    <property type="match status" value="1"/>
</dbReference>
<dbReference type="GO" id="GO:0003677">
    <property type="term" value="F:DNA binding"/>
    <property type="evidence" value="ECO:0007669"/>
    <property type="project" value="InterPro"/>
</dbReference>
<evidence type="ECO:0000259" key="2">
    <source>
        <dbReference type="PROSITE" id="PS50943"/>
    </source>
</evidence>
<gene>
    <name evidence="3" type="ORF">LMG3458_04821</name>
</gene>
<accession>A0A6S7AQR6</accession>
<proteinExistence type="predicted"/>
<evidence type="ECO:0000313" key="4">
    <source>
        <dbReference type="Proteomes" id="UP000494111"/>
    </source>
</evidence>
<dbReference type="EMBL" id="CADIJO010000021">
    <property type="protein sequence ID" value="CAB3730764.1"/>
    <property type="molecule type" value="Genomic_DNA"/>
</dbReference>
<dbReference type="AlphaFoldDB" id="A0A6S7AQR6"/>
<dbReference type="RefSeq" id="WP_175193318.1">
    <property type="nucleotide sequence ID" value="NZ_CADIJO010000021.1"/>
</dbReference>
<dbReference type="InterPro" id="IPR010982">
    <property type="entry name" value="Lambda_DNA-bd_dom_sf"/>
</dbReference>
<feature type="region of interest" description="Disordered" evidence="1">
    <location>
        <begin position="126"/>
        <end position="145"/>
    </location>
</feature>
<sequence length="145" mass="15717">MSLALRLRALMRRRGIKSQNQLARLSGVPQSCIHRILTREDRYSPTRGTLLRLAQALGTHVAWLTDGVASPAVPGATPAAPDAAAGVALTDGCCSEICALLRRQPETTQRKILKVVRLMLEDPGTNRATKAQRPLRRAGITRGMS</sequence>
<dbReference type="SUPFAM" id="SSF47413">
    <property type="entry name" value="lambda repressor-like DNA-binding domains"/>
    <property type="match status" value="1"/>
</dbReference>
<dbReference type="Proteomes" id="UP000494111">
    <property type="component" value="Unassembled WGS sequence"/>
</dbReference>
<dbReference type="Gene3D" id="1.10.260.40">
    <property type="entry name" value="lambda repressor-like DNA-binding domains"/>
    <property type="match status" value="1"/>
</dbReference>
<feature type="domain" description="HTH cro/C1-type" evidence="2">
    <location>
        <begin position="7"/>
        <end position="64"/>
    </location>
</feature>
<dbReference type="PROSITE" id="PS50943">
    <property type="entry name" value="HTH_CROC1"/>
    <property type="match status" value="1"/>
</dbReference>
<name>A0A6S7AQR6_9BURK</name>
<organism evidence="3 4">
    <name type="scientific">Achromobacter deleyi</name>
    <dbReference type="NCBI Taxonomy" id="1353891"/>
    <lineage>
        <taxon>Bacteria</taxon>
        <taxon>Pseudomonadati</taxon>
        <taxon>Pseudomonadota</taxon>
        <taxon>Betaproteobacteria</taxon>
        <taxon>Burkholderiales</taxon>
        <taxon>Alcaligenaceae</taxon>
        <taxon>Achromobacter</taxon>
    </lineage>
</organism>
<dbReference type="CDD" id="cd00093">
    <property type="entry name" value="HTH_XRE"/>
    <property type="match status" value="1"/>
</dbReference>
<dbReference type="InterPro" id="IPR001387">
    <property type="entry name" value="Cro/C1-type_HTH"/>
</dbReference>
<protein>
    <recommendedName>
        <fullName evidence="2">HTH cro/C1-type domain-containing protein</fullName>
    </recommendedName>
</protein>
<reference evidence="3 4" key="1">
    <citation type="submission" date="2020-04" db="EMBL/GenBank/DDBJ databases">
        <authorList>
            <person name="De Canck E."/>
        </authorList>
    </citation>
    <scope>NUCLEOTIDE SEQUENCE [LARGE SCALE GENOMIC DNA]</scope>
    <source>
        <strain evidence="3 4">LMG 3458</strain>
    </source>
</reference>
<evidence type="ECO:0000256" key="1">
    <source>
        <dbReference type="SAM" id="MobiDB-lite"/>
    </source>
</evidence>
<dbReference type="Pfam" id="PF13560">
    <property type="entry name" value="HTH_31"/>
    <property type="match status" value="1"/>
</dbReference>
<evidence type="ECO:0000313" key="3">
    <source>
        <dbReference type="EMBL" id="CAB3730764.1"/>
    </source>
</evidence>